<organism evidence="1 2">
    <name type="scientific">Burkholderia savannae</name>
    <dbReference type="NCBI Taxonomy" id="1637837"/>
    <lineage>
        <taxon>Bacteria</taxon>
        <taxon>Pseudomonadati</taxon>
        <taxon>Pseudomonadota</taxon>
        <taxon>Betaproteobacteria</taxon>
        <taxon>Burkholderiales</taxon>
        <taxon>Burkholderiaceae</taxon>
        <taxon>Burkholderia</taxon>
        <taxon>pseudomallei group</taxon>
    </lineage>
</organism>
<accession>A0ABR5T3J6</accession>
<dbReference type="Proteomes" id="UP000070255">
    <property type="component" value="Unassembled WGS sequence"/>
</dbReference>
<keyword evidence="2" id="KW-1185">Reference proteome</keyword>
<proteinExistence type="predicted"/>
<comment type="caution">
    <text evidence="1">The sequence shown here is derived from an EMBL/GenBank/DDBJ whole genome shotgun (WGS) entry which is preliminary data.</text>
</comment>
<name>A0ABR5T3J6_9BURK</name>
<reference evidence="1 2" key="1">
    <citation type="submission" date="2015-11" db="EMBL/GenBank/DDBJ databases">
        <authorList>
            <person name="Sahl J."/>
            <person name="Wagner D."/>
            <person name="Keim P."/>
        </authorList>
    </citation>
    <scope>NUCLEOTIDE SEQUENCE [LARGE SCALE GENOMIC DNA]</scope>
    <source>
        <strain evidence="1 2">BDU18</strain>
    </source>
</reference>
<evidence type="ECO:0000313" key="1">
    <source>
        <dbReference type="EMBL" id="KWZ37636.1"/>
    </source>
</evidence>
<protein>
    <submittedName>
        <fullName evidence="1">Uncharacterized protein</fullName>
    </submittedName>
</protein>
<evidence type="ECO:0000313" key="2">
    <source>
        <dbReference type="Proteomes" id="UP000070255"/>
    </source>
</evidence>
<dbReference type="EMBL" id="LNJQ01000004">
    <property type="protein sequence ID" value="KWZ37636.1"/>
    <property type="molecule type" value="Genomic_DNA"/>
</dbReference>
<gene>
    <name evidence="1" type="ORF">WS72_22020</name>
</gene>
<sequence length="87" mass="9798">MQLLTRQTHDVLQPVHAVYRRNTAISSRIASFVDCLTSDEMKRIGSQRARRGSAGRLIGECVGPAATRACLLFYDRIQRETALFRSC</sequence>